<name>A0A9N8DEY0_9STRA</name>
<gene>
    <name evidence="2" type="ORF">SEMRO_61_G035090.1</name>
</gene>
<accession>A0A9N8DEY0</accession>
<dbReference type="GO" id="GO:0016020">
    <property type="term" value="C:membrane"/>
    <property type="evidence" value="ECO:0007669"/>
    <property type="project" value="InterPro"/>
</dbReference>
<sequence length="426" mass="48845">MVMFAGINWFPAGIGNTSFGSSWDGEEEDFDEEKPFRIDAELQYGSFPSDITVGSLQRTQSVCSLSTMLPGDQVRYIRFQVVIWHIGPIDAVNGKVDMRFRVTIFWNRPDNDIDDKEIGYGMTNPNNKKVWAMYGRQRAYERVLKDVPEGSRIVYVPPVSILNAVDFEILGEPEVCCVNASKGLMKWSCLYKASLAQEHLHVANFPHDSHDLILRLGVLKHRQNRKRWDRRRWKLALASAEDTQDTIRIPHGLVVDHVRVPGFAHNKKILQFNVVPMEFGGETEDIQPDQCLQVKLRVSRDSSYYDRNIIPLLAALNVVAISTIALTAEKFGSRGEMQLAISFVEIGVRMTLDSRLPIVGYQIKMQRVLNNFFYGLLFLTLESSFNYILYEYRSSYTKTVDQITAILSLLHLILILCYYKKHRDPP</sequence>
<dbReference type="AlphaFoldDB" id="A0A9N8DEY0"/>
<evidence type="ECO:0000313" key="2">
    <source>
        <dbReference type="EMBL" id="CAB9499456.1"/>
    </source>
</evidence>
<reference evidence="2" key="1">
    <citation type="submission" date="2020-06" db="EMBL/GenBank/DDBJ databases">
        <authorList>
            <consortium name="Plant Systems Biology data submission"/>
        </authorList>
    </citation>
    <scope>NUCLEOTIDE SEQUENCE</scope>
    <source>
        <strain evidence="2">D6</strain>
    </source>
</reference>
<protein>
    <submittedName>
        <fullName evidence="2">Uncharacterized protein</fullName>
    </submittedName>
</protein>
<keyword evidence="1" id="KW-0472">Membrane</keyword>
<feature type="transmembrane region" description="Helical" evidence="1">
    <location>
        <begin position="309"/>
        <end position="328"/>
    </location>
</feature>
<dbReference type="Gene3D" id="2.70.170.10">
    <property type="entry name" value="Neurotransmitter-gated ion-channel ligand-binding domain"/>
    <property type="match status" value="1"/>
</dbReference>
<feature type="transmembrane region" description="Helical" evidence="1">
    <location>
        <begin position="372"/>
        <end position="390"/>
    </location>
</feature>
<dbReference type="InterPro" id="IPR036734">
    <property type="entry name" value="Neur_chan_lig-bd_sf"/>
</dbReference>
<dbReference type="OrthoDB" id="42679at2759"/>
<keyword evidence="1" id="KW-0812">Transmembrane</keyword>
<feature type="transmembrane region" description="Helical" evidence="1">
    <location>
        <begin position="402"/>
        <end position="419"/>
    </location>
</feature>
<keyword evidence="3" id="KW-1185">Reference proteome</keyword>
<comment type="caution">
    <text evidence="2">The sequence shown here is derived from an EMBL/GenBank/DDBJ whole genome shotgun (WGS) entry which is preliminary data.</text>
</comment>
<dbReference type="EMBL" id="CAICTM010000060">
    <property type="protein sequence ID" value="CAB9499456.1"/>
    <property type="molecule type" value="Genomic_DNA"/>
</dbReference>
<dbReference type="Proteomes" id="UP001153069">
    <property type="component" value="Unassembled WGS sequence"/>
</dbReference>
<dbReference type="GO" id="GO:0005230">
    <property type="term" value="F:extracellular ligand-gated monoatomic ion channel activity"/>
    <property type="evidence" value="ECO:0007669"/>
    <property type="project" value="InterPro"/>
</dbReference>
<evidence type="ECO:0000313" key="3">
    <source>
        <dbReference type="Proteomes" id="UP001153069"/>
    </source>
</evidence>
<organism evidence="2 3">
    <name type="scientific">Seminavis robusta</name>
    <dbReference type="NCBI Taxonomy" id="568900"/>
    <lineage>
        <taxon>Eukaryota</taxon>
        <taxon>Sar</taxon>
        <taxon>Stramenopiles</taxon>
        <taxon>Ochrophyta</taxon>
        <taxon>Bacillariophyta</taxon>
        <taxon>Bacillariophyceae</taxon>
        <taxon>Bacillariophycidae</taxon>
        <taxon>Naviculales</taxon>
        <taxon>Naviculaceae</taxon>
        <taxon>Seminavis</taxon>
    </lineage>
</organism>
<proteinExistence type="predicted"/>
<keyword evidence="1" id="KW-1133">Transmembrane helix</keyword>
<evidence type="ECO:0000256" key="1">
    <source>
        <dbReference type="SAM" id="Phobius"/>
    </source>
</evidence>